<feature type="transmembrane region" description="Helical" evidence="1">
    <location>
        <begin position="104"/>
        <end position="126"/>
    </location>
</feature>
<proteinExistence type="predicted"/>
<keyword evidence="3" id="KW-1185">Reference proteome</keyword>
<reference evidence="2 3" key="1">
    <citation type="submission" date="2015-01" db="EMBL/GenBank/DDBJ databases">
        <title>Genome sequencing of Jeotgalibacillus soli.</title>
        <authorList>
            <person name="Goh K.M."/>
            <person name="Chan K.-G."/>
            <person name="Yaakop A.S."/>
            <person name="Ee R."/>
            <person name="Gan H.M."/>
            <person name="Chan C.S."/>
        </authorList>
    </citation>
    <scope>NUCLEOTIDE SEQUENCE [LARGE SCALE GENOMIC DNA]</scope>
    <source>
        <strain evidence="2 3">P9</strain>
    </source>
</reference>
<feature type="transmembrane region" description="Helical" evidence="1">
    <location>
        <begin position="73"/>
        <end position="92"/>
    </location>
</feature>
<protein>
    <submittedName>
        <fullName evidence="2">Uncharacterized protein</fullName>
    </submittedName>
</protein>
<feature type="transmembrane region" description="Helical" evidence="1">
    <location>
        <begin position="40"/>
        <end position="61"/>
    </location>
</feature>
<keyword evidence="1" id="KW-1133">Transmembrane helix</keyword>
<dbReference type="OrthoDB" id="9813518at2"/>
<accession>A0A0C2RZL8</accession>
<sequence length="134" mass="14806">MGWIILIIVISITAYAVKHLLTSTWEGQVFSFKNFLLLTVTYSVLLIGFATVFTVFTMEGIQVMQMVGGVSSFWELFSTATYFSGMMLFSVGNGEIIPVGIGRWITLLATFLGHALPVTVVWTLIFQRAPSGLK</sequence>
<evidence type="ECO:0000256" key="1">
    <source>
        <dbReference type="SAM" id="Phobius"/>
    </source>
</evidence>
<dbReference type="EMBL" id="JXRP01000014">
    <property type="protein sequence ID" value="KIL47259.1"/>
    <property type="molecule type" value="Genomic_DNA"/>
</dbReference>
<dbReference type="RefSeq" id="WP_052474714.1">
    <property type="nucleotide sequence ID" value="NZ_JXRP01000014.1"/>
</dbReference>
<gene>
    <name evidence="2" type="ORF">KP78_18320</name>
</gene>
<dbReference type="STRING" id="889306.KP78_18320"/>
<dbReference type="PATRIC" id="fig|889306.3.peg.1846"/>
<evidence type="ECO:0000313" key="3">
    <source>
        <dbReference type="Proteomes" id="UP000031938"/>
    </source>
</evidence>
<evidence type="ECO:0000313" key="2">
    <source>
        <dbReference type="EMBL" id="KIL47259.1"/>
    </source>
</evidence>
<organism evidence="2 3">
    <name type="scientific">Jeotgalibacillus soli</name>
    <dbReference type="NCBI Taxonomy" id="889306"/>
    <lineage>
        <taxon>Bacteria</taxon>
        <taxon>Bacillati</taxon>
        <taxon>Bacillota</taxon>
        <taxon>Bacilli</taxon>
        <taxon>Bacillales</taxon>
        <taxon>Caryophanaceae</taxon>
        <taxon>Jeotgalibacillus</taxon>
    </lineage>
</organism>
<keyword evidence="1" id="KW-0812">Transmembrane</keyword>
<keyword evidence="1" id="KW-0472">Membrane</keyword>
<dbReference type="AlphaFoldDB" id="A0A0C2RZL8"/>
<dbReference type="Proteomes" id="UP000031938">
    <property type="component" value="Unassembled WGS sequence"/>
</dbReference>
<comment type="caution">
    <text evidence="2">The sequence shown here is derived from an EMBL/GenBank/DDBJ whole genome shotgun (WGS) entry which is preliminary data.</text>
</comment>
<name>A0A0C2RZL8_9BACL</name>